<dbReference type="PATRIC" id="fig|13690.10.peg.5156"/>
<protein>
    <submittedName>
        <fullName evidence="1">Uncharacterized protein</fullName>
    </submittedName>
</protein>
<dbReference type="AlphaFoldDB" id="A0A084E6E1"/>
<dbReference type="Proteomes" id="UP000028534">
    <property type="component" value="Unassembled WGS sequence"/>
</dbReference>
<dbReference type="EMBL" id="JGVR01000058">
    <property type="protein sequence ID" value="KEZ13533.1"/>
    <property type="molecule type" value="Genomic_DNA"/>
</dbReference>
<reference evidence="1 2" key="1">
    <citation type="submission" date="2014-03" db="EMBL/GenBank/DDBJ databases">
        <title>Genome sequence of Sphingobium yanoikuyae B1.</title>
        <authorList>
            <person name="Gan H.M."/>
            <person name="Gan H.Y."/>
            <person name="Savka M.A."/>
        </authorList>
    </citation>
    <scope>NUCLEOTIDE SEQUENCE [LARGE SCALE GENOMIC DNA]</scope>
    <source>
        <strain evidence="1 2">B1</strain>
    </source>
</reference>
<accession>A0A084E6E1</accession>
<proteinExistence type="predicted"/>
<comment type="caution">
    <text evidence="1">The sequence shown here is derived from an EMBL/GenBank/DDBJ whole genome shotgun (WGS) entry which is preliminary data.</text>
</comment>
<name>A0A084E6E1_SPHYA</name>
<sequence>MPDLLWPKGLVPYKVMFYLRPHVGGQQSPLTRTRKVYGLSAPIWVARLTFRAGHGYDDQGLEYRFGPSAADVRFQAALLDALIAEMEGGLTAVRFHDFRRPRPQSYLTRNSPAITVDAAPAGSTEITINRAHGLIGPSIGDYIGGDGRPHIVTDVSPKFGSMMSAAGPDGKIQVKFKPPLSTAIAQDAALEMDEVTAPFQLITEDAGGNESEVGQLADYVLEFEEKLP</sequence>
<gene>
    <name evidence="1" type="ORF">CP98_04988</name>
</gene>
<evidence type="ECO:0000313" key="2">
    <source>
        <dbReference type="Proteomes" id="UP000028534"/>
    </source>
</evidence>
<evidence type="ECO:0000313" key="1">
    <source>
        <dbReference type="EMBL" id="KEZ13533.1"/>
    </source>
</evidence>
<organism evidence="1 2">
    <name type="scientific">Sphingobium yanoikuyae</name>
    <name type="common">Sphingomonas yanoikuyae</name>
    <dbReference type="NCBI Taxonomy" id="13690"/>
    <lineage>
        <taxon>Bacteria</taxon>
        <taxon>Pseudomonadati</taxon>
        <taxon>Pseudomonadota</taxon>
        <taxon>Alphaproteobacteria</taxon>
        <taxon>Sphingomonadales</taxon>
        <taxon>Sphingomonadaceae</taxon>
        <taxon>Sphingobium</taxon>
    </lineage>
</organism>